<sequence>MKRLLLWATIALSPIALSAQGTVYGVKGGLTMATQQWQSFDRQPLLLPHGDFFIEDVPESNTFALFASLGYHPRGSAIRNQIGQNFFNGQQVRIPPQRFVFHNASLVLGAKQKFDIGRENARFFYAIGIRGEYTFDTNLEEFSEFNSAFASFATFPVDDPTYIREINYGVTLGGGMEYTLGEFVGMSLEFNIHPDFSFQYEQPEIPNVTDPFTNQQRTIPERQIRNISFEVSLGFRFLRKVIYID</sequence>
<reference evidence="2 3" key="1">
    <citation type="submission" date="2019-08" db="EMBL/GenBank/DDBJ databases">
        <title>Genome of Phaeodactylibacter luteus.</title>
        <authorList>
            <person name="Bowman J.P."/>
        </authorList>
    </citation>
    <scope>NUCLEOTIDE SEQUENCE [LARGE SCALE GENOMIC DNA]</scope>
    <source>
        <strain evidence="2 3">KCTC 42180</strain>
    </source>
</reference>
<accession>A0A5C6RHM3</accession>
<evidence type="ECO:0000256" key="1">
    <source>
        <dbReference type="SAM" id="SignalP"/>
    </source>
</evidence>
<comment type="caution">
    <text evidence="2">The sequence shown here is derived from an EMBL/GenBank/DDBJ whole genome shotgun (WGS) entry which is preliminary data.</text>
</comment>
<feature type="chain" id="PRO_5023095078" evidence="1">
    <location>
        <begin position="20"/>
        <end position="245"/>
    </location>
</feature>
<feature type="signal peptide" evidence="1">
    <location>
        <begin position="1"/>
        <end position="19"/>
    </location>
</feature>
<name>A0A5C6RHM3_9BACT</name>
<gene>
    <name evidence="2" type="ORF">FRY97_17910</name>
</gene>
<proteinExistence type="predicted"/>
<dbReference type="Proteomes" id="UP000321580">
    <property type="component" value="Unassembled WGS sequence"/>
</dbReference>
<dbReference type="OrthoDB" id="1492938at2"/>
<keyword evidence="3" id="KW-1185">Reference proteome</keyword>
<keyword evidence="1" id="KW-0732">Signal</keyword>
<dbReference type="RefSeq" id="WP_147168944.1">
    <property type="nucleotide sequence ID" value="NZ_VOOR01000049.1"/>
</dbReference>
<dbReference type="EMBL" id="VOOR01000049">
    <property type="protein sequence ID" value="TXB61657.1"/>
    <property type="molecule type" value="Genomic_DNA"/>
</dbReference>
<evidence type="ECO:0000313" key="2">
    <source>
        <dbReference type="EMBL" id="TXB61657.1"/>
    </source>
</evidence>
<evidence type="ECO:0000313" key="3">
    <source>
        <dbReference type="Proteomes" id="UP000321580"/>
    </source>
</evidence>
<organism evidence="2 3">
    <name type="scientific">Phaeodactylibacter luteus</name>
    <dbReference type="NCBI Taxonomy" id="1564516"/>
    <lineage>
        <taxon>Bacteria</taxon>
        <taxon>Pseudomonadati</taxon>
        <taxon>Bacteroidota</taxon>
        <taxon>Saprospiria</taxon>
        <taxon>Saprospirales</taxon>
        <taxon>Haliscomenobacteraceae</taxon>
        <taxon>Phaeodactylibacter</taxon>
    </lineage>
</organism>
<dbReference type="AlphaFoldDB" id="A0A5C6RHM3"/>
<protein>
    <submittedName>
        <fullName evidence="2">PorT family protein</fullName>
    </submittedName>
</protein>